<keyword evidence="3" id="KW-1185">Reference proteome</keyword>
<evidence type="ECO:0000313" key="3">
    <source>
        <dbReference type="Proteomes" id="UP001637996"/>
    </source>
</evidence>
<proteinExistence type="predicted"/>
<gene>
    <name evidence="2" type="ORF">ACCQ41_01955</name>
</gene>
<evidence type="ECO:0000259" key="1">
    <source>
        <dbReference type="Pfam" id="PF08818"/>
    </source>
</evidence>
<accession>A0ABW9M834</accession>
<name>A0ABW9M834_9FIRM</name>
<protein>
    <submittedName>
        <fullName evidence="2">DUF1801 domain-containing protein</fullName>
    </submittedName>
</protein>
<dbReference type="Proteomes" id="UP001637996">
    <property type="component" value="Unassembled WGS sequence"/>
</dbReference>
<feature type="domain" description="YdhG-like" evidence="1">
    <location>
        <begin position="11"/>
        <end position="76"/>
    </location>
</feature>
<dbReference type="EMBL" id="JBGMEI010000002">
    <property type="protein sequence ID" value="MFO3665023.1"/>
    <property type="molecule type" value="Genomic_DNA"/>
</dbReference>
<evidence type="ECO:0000313" key="2">
    <source>
        <dbReference type="EMBL" id="MFO3665023.1"/>
    </source>
</evidence>
<reference evidence="2 3" key="1">
    <citation type="journal article" date="2025" name="Anaerobe">
        <title>Description of Anaerococcus kampingiae sp. nov., Anaerococcus groningensis sp. nov., Anaerococcus martiniensis sp. nov., and Anaerococcus cruorum sp. nov., isolated from human clinical specimens.</title>
        <authorList>
            <person name="Boiten K.E."/>
            <person name="Meijer J."/>
            <person name="van Wezel E.M."/>
            <person name="Veloo A.C.M."/>
        </authorList>
    </citation>
    <scope>NUCLEOTIDE SEQUENCE [LARGE SCALE GENOMIC DNA]</scope>
    <source>
        <strain evidence="2 3">ENR0831</strain>
    </source>
</reference>
<dbReference type="InterPro" id="IPR014922">
    <property type="entry name" value="YdhG-like"/>
</dbReference>
<comment type="caution">
    <text evidence="2">The sequence shown here is derived from an EMBL/GenBank/DDBJ whole genome shotgun (WGS) entry which is preliminary data.</text>
</comment>
<dbReference type="Pfam" id="PF08818">
    <property type="entry name" value="DUF1801"/>
    <property type="match status" value="1"/>
</dbReference>
<organism evidence="2 3">
    <name type="scientific">Anaerococcus martiniensis</name>
    <dbReference type="NCBI Taxonomy" id="3115615"/>
    <lineage>
        <taxon>Bacteria</taxon>
        <taxon>Bacillati</taxon>
        <taxon>Bacillota</taxon>
        <taxon>Tissierellia</taxon>
        <taxon>Tissierellales</taxon>
        <taxon>Peptoniphilaceae</taxon>
        <taxon>Anaerococcus</taxon>
    </lineage>
</organism>
<dbReference type="RefSeq" id="WP_410030757.1">
    <property type="nucleotide sequence ID" value="NZ_JBGMEI010000002.1"/>
</dbReference>
<sequence length="85" mass="9525">MNIPYITESGIKGQSPIIAFAPRKNKISLYIAKNLPDSENLLIKLGKHTQGSSCVYVNKLEDIDLEVLEEILTKSIRVIEKRNNG</sequence>